<dbReference type="InterPro" id="IPR037473">
    <property type="entry name" value="Lcp-like"/>
</dbReference>
<keyword evidence="3" id="KW-1185">Reference proteome</keyword>
<gene>
    <name evidence="2" type="ORF">GCM10011505_44010</name>
</gene>
<dbReference type="PANTHER" id="PTHR37539">
    <property type="entry name" value="SECRETED PROTEIN-RELATED"/>
    <property type="match status" value="1"/>
</dbReference>
<feature type="domain" description="ER-bound oxygenase mpaB/mpaB'/Rubber oxygenase catalytic" evidence="1">
    <location>
        <begin position="115"/>
        <end position="343"/>
    </location>
</feature>
<evidence type="ECO:0000313" key="2">
    <source>
        <dbReference type="EMBL" id="GGB58333.1"/>
    </source>
</evidence>
<reference evidence="3" key="1">
    <citation type="journal article" date="2019" name="Int. J. Syst. Evol. Microbiol.">
        <title>The Global Catalogue of Microorganisms (GCM) 10K type strain sequencing project: providing services to taxonomists for standard genome sequencing and annotation.</title>
        <authorList>
            <consortium name="The Broad Institute Genomics Platform"/>
            <consortium name="The Broad Institute Genome Sequencing Center for Infectious Disease"/>
            <person name="Wu L."/>
            <person name="Ma J."/>
        </authorList>
    </citation>
    <scope>NUCLEOTIDE SEQUENCE [LARGE SCALE GENOMIC DNA]</scope>
    <source>
        <strain evidence="3">CGMCC 1.10188</strain>
    </source>
</reference>
<dbReference type="EMBL" id="BMDZ01000078">
    <property type="protein sequence ID" value="GGB58333.1"/>
    <property type="molecule type" value="Genomic_DNA"/>
</dbReference>
<evidence type="ECO:0000259" key="1">
    <source>
        <dbReference type="Pfam" id="PF09995"/>
    </source>
</evidence>
<dbReference type="InterPro" id="IPR018713">
    <property type="entry name" value="MPAB/Lcp_cat_dom"/>
</dbReference>
<dbReference type="Pfam" id="PF09995">
    <property type="entry name" value="MPAB_Lcp_cat"/>
    <property type="match status" value="1"/>
</dbReference>
<protein>
    <recommendedName>
        <fullName evidence="1">ER-bound oxygenase mpaB/mpaB'/Rubber oxygenase catalytic domain-containing protein</fullName>
    </recommendedName>
</protein>
<accession>A0ABQ1J5E2</accession>
<dbReference type="PANTHER" id="PTHR37539:SF1">
    <property type="entry name" value="ER-BOUND OXYGENASE MPAB_MPAB'_RUBBER OXYGENASE CATALYTIC DOMAIN-CONTAINING PROTEIN"/>
    <property type="match status" value="1"/>
</dbReference>
<evidence type="ECO:0000313" key="3">
    <source>
        <dbReference type="Proteomes" id="UP000603352"/>
    </source>
</evidence>
<proteinExistence type="predicted"/>
<dbReference type="RefSeq" id="WP_188581970.1">
    <property type="nucleotide sequence ID" value="NZ_BMDZ01000078.1"/>
</dbReference>
<name>A0ABQ1J5E2_9PROT</name>
<dbReference type="Proteomes" id="UP000603352">
    <property type="component" value="Unassembled WGS sequence"/>
</dbReference>
<organism evidence="2 3">
    <name type="scientific">Tistrella bauzanensis</name>
    <dbReference type="NCBI Taxonomy" id="657419"/>
    <lineage>
        <taxon>Bacteria</taxon>
        <taxon>Pseudomonadati</taxon>
        <taxon>Pseudomonadota</taxon>
        <taxon>Alphaproteobacteria</taxon>
        <taxon>Geminicoccales</taxon>
        <taxon>Geminicoccaceae</taxon>
        <taxon>Tistrella</taxon>
    </lineage>
</organism>
<sequence length="420" mass="46092">MSVGEVAADVSAATQPEGIPSDYRAGFVAACRIDERLAQRYVAHTMIGDPLADQVIAFLSTLPPDQGQAMIRRGIETGAAGLADAPRVLRDFFAASEAVPAWFDAGATLPGCRAFHRHSQMFLGAFVAAVLIEGFSTLISKSFSITGRMVDQGVRRLKQNNRHVVEIFLPGGLERDGDGWALSVRIRLMHARIRQLLNVSEEWDRAAWGTPLSSAHIAYATAVFSGLLLKRVGMLGVTLTEEERQSFMMVWRYAGHLMGVAPDLLFEDEAGALRLCEIGGMCEPPPDFESQILANGLINSAPIVAGITEPRARRKLVRKIYGVSRGLIGDARADALGYPPRGRVGYLGAVRLKNRFDQMLWRMSPALERRSRAAQFQQMLEVSFYGQEGIDYRIAAHLHAEKDRLHTEKGRPHSETGGPS</sequence>
<comment type="caution">
    <text evidence="2">The sequence shown here is derived from an EMBL/GenBank/DDBJ whole genome shotgun (WGS) entry which is preliminary data.</text>
</comment>